<keyword evidence="3" id="KW-1185">Reference proteome</keyword>
<dbReference type="AlphaFoldDB" id="A0A2U3D9G5"/>
<dbReference type="InterPro" id="IPR009996">
    <property type="entry name" value="YycH"/>
</dbReference>
<dbReference type="Gene3D" id="3.30.310.160">
    <property type="entry name" value="YycH protein, domain 2"/>
    <property type="match status" value="1"/>
</dbReference>
<evidence type="ECO:0000313" key="2">
    <source>
        <dbReference type="EMBL" id="PWI57929.1"/>
    </source>
</evidence>
<sequence>MRILAKNVLESAKTILLILLVLCSIVLSGIVWTGTPTEMTVGRSHFFSSPLYGRERLVSDFVKPQAIWVWTKDNELFRLSGESATAQGIFQSLQGAHMRYAHLITNKRFTVPPMGPYIALDFGHLLADGSLWSYAFPTLHTNENWSVQGWVYLVPEVSSEDWSVYFQTSQGIDHLLLSGVANTLRSALIPNDQYVPYAQLAYDHKLFNLPYDALSMRSQTWILEDPSPMPIVNSFFRDPSLIQTVQVNRGMTVYTDGMHVVQLSRELLGFKLNYCAPQVPLAHYGETMENALTTAVPFLDSHGGFVGNEVLERVSSGKKLDPVALSFRDEVEGWPLYSQLNQIQVQLINGSVSHVTRLLSYLQSEVAQQRVTILSGSQLLQILQTMHLHQIHSITLGYGTELQTLNEVQVVPVYQIKMSRHTLYLNAQTGQPFQGMGM</sequence>
<dbReference type="Pfam" id="PF07435">
    <property type="entry name" value="YycH"/>
    <property type="match status" value="2"/>
</dbReference>
<comment type="caution">
    <text evidence="2">The sequence shown here is derived from an EMBL/GenBank/DDBJ whole genome shotgun (WGS) entry which is preliminary data.</text>
</comment>
<dbReference type="InterPro" id="IPR042274">
    <property type="entry name" value="YycH/YycI_2"/>
</dbReference>
<dbReference type="RefSeq" id="WP_109430234.1">
    <property type="nucleotide sequence ID" value="NZ_MPDK01000007.1"/>
</dbReference>
<name>A0A2U3D9G5_SULT2</name>
<protein>
    <recommendedName>
        <fullName evidence="1">Regulatory protein YycH domain-containing protein</fullName>
    </recommendedName>
</protein>
<organism evidence="2 3">
    <name type="scientific">Sulfoacidibacillus thermotolerans</name>
    <name type="common">Acidibacillus sulfuroxidans</name>
    <dbReference type="NCBI Taxonomy" id="1765684"/>
    <lineage>
        <taxon>Bacteria</taxon>
        <taxon>Bacillati</taxon>
        <taxon>Bacillota</taxon>
        <taxon>Bacilli</taxon>
        <taxon>Bacillales</taxon>
        <taxon>Alicyclobacillaceae</taxon>
        <taxon>Sulfoacidibacillus</taxon>
    </lineage>
</organism>
<proteinExistence type="predicted"/>
<dbReference type="EMBL" id="MPDK01000007">
    <property type="protein sequence ID" value="PWI57929.1"/>
    <property type="molecule type" value="Genomic_DNA"/>
</dbReference>
<feature type="domain" description="Regulatory protein YycH" evidence="1">
    <location>
        <begin position="10"/>
        <end position="100"/>
    </location>
</feature>
<gene>
    <name evidence="2" type="ORF">BM613_05820</name>
</gene>
<feature type="domain" description="Regulatory protein YycH" evidence="1">
    <location>
        <begin position="204"/>
        <end position="417"/>
    </location>
</feature>
<evidence type="ECO:0000259" key="1">
    <source>
        <dbReference type="Pfam" id="PF07435"/>
    </source>
</evidence>
<evidence type="ECO:0000313" key="3">
    <source>
        <dbReference type="Proteomes" id="UP000245380"/>
    </source>
</evidence>
<accession>A0A2U3D9G5</accession>
<dbReference type="OrthoDB" id="2382185at2"/>
<dbReference type="Proteomes" id="UP000245380">
    <property type="component" value="Unassembled WGS sequence"/>
</dbReference>
<reference evidence="2 3" key="1">
    <citation type="submission" date="2016-11" db="EMBL/GenBank/DDBJ databases">
        <title>Comparative genomics of Acidibacillus ferroxidans species.</title>
        <authorList>
            <person name="Oliveira G."/>
            <person name="Nunes G."/>
            <person name="Oliveira R."/>
            <person name="Araujo F."/>
            <person name="Salim A."/>
            <person name="Scholte L."/>
            <person name="Morais D."/>
            <person name="Nancucheo I."/>
            <person name="Johnson D.B."/>
            <person name="Grail B."/>
            <person name="Bittencourt J."/>
            <person name="Valadares R."/>
        </authorList>
    </citation>
    <scope>NUCLEOTIDE SEQUENCE [LARGE SCALE GENOMIC DNA]</scope>
    <source>
        <strain evidence="2 3">Y002</strain>
    </source>
</reference>